<dbReference type="Proteomes" id="UP000179157">
    <property type="component" value="Unassembled WGS sequence"/>
</dbReference>
<proteinExistence type="predicted"/>
<comment type="caution">
    <text evidence="3">The sequence shown here is derived from an EMBL/GenBank/DDBJ whole genome shotgun (WGS) entry which is preliminary data.</text>
</comment>
<dbReference type="GO" id="GO:0003700">
    <property type="term" value="F:DNA-binding transcription factor activity"/>
    <property type="evidence" value="ECO:0007669"/>
    <property type="project" value="TreeGrafter"/>
</dbReference>
<sequence length="102" mass="11339">MISKQQAARYEEYKKKQLADPAVRKAYEEGLEELRLGVSIAALREQLGLTQTQLAAMLHTSPSVISRVENGENVELKTLQRIARALNATLKIELVHGTPAIE</sequence>
<name>A0A1F5V2F2_FRAXR</name>
<dbReference type="InterPro" id="IPR050807">
    <property type="entry name" value="TransReg_Diox_bact_type"/>
</dbReference>
<dbReference type="SUPFAM" id="SSF47413">
    <property type="entry name" value="lambda repressor-like DNA-binding domains"/>
    <property type="match status" value="1"/>
</dbReference>
<evidence type="ECO:0000256" key="1">
    <source>
        <dbReference type="ARBA" id="ARBA00023125"/>
    </source>
</evidence>
<dbReference type="PANTHER" id="PTHR46797">
    <property type="entry name" value="HTH-TYPE TRANSCRIPTIONAL REGULATOR"/>
    <property type="match status" value="1"/>
</dbReference>
<evidence type="ECO:0000259" key="2">
    <source>
        <dbReference type="PROSITE" id="PS50943"/>
    </source>
</evidence>
<dbReference type="PANTHER" id="PTHR46797:SF1">
    <property type="entry name" value="METHYLPHOSPHONATE SYNTHASE"/>
    <property type="match status" value="1"/>
</dbReference>
<evidence type="ECO:0000313" key="4">
    <source>
        <dbReference type="Proteomes" id="UP000179157"/>
    </source>
</evidence>
<dbReference type="CDD" id="cd00093">
    <property type="entry name" value="HTH_XRE"/>
    <property type="match status" value="1"/>
</dbReference>
<evidence type="ECO:0000313" key="3">
    <source>
        <dbReference type="EMBL" id="OGF57590.1"/>
    </source>
</evidence>
<dbReference type="EMBL" id="MFGX01000009">
    <property type="protein sequence ID" value="OGF57590.1"/>
    <property type="molecule type" value="Genomic_DNA"/>
</dbReference>
<dbReference type="SMART" id="SM00530">
    <property type="entry name" value="HTH_XRE"/>
    <property type="match status" value="1"/>
</dbReference>
<dbReference type="PROSITE" id="PS50943">
    <property type="entry name" value="HTH_CROC1"/>
    <property type="match status" value="1"/>
</dbReference>
<dbReference type="GO" id="GO:0005829">
    <property type="term" value="C:cytosol"/>
    <property type="evidence" value="ECO:0007669"/>
    <property type="project" value="TreeGrafter"/>
</dbReference>
<protein>
    <recommendedName>
        <fullName evidence="2">HTH cro/C1-type domain-containing protein</fullName>
    </recommendedName>
</protein>
<dbReference type="GO" id="GO:0003677">
    <property type="term" value="F:DNA binding"/>
    <property type="evidence" value="ECO:0007669"/>
    <property type="project" value="UniProtKB-KW"/>
</dbReference>
<gene>
    <name evidence="3" type="ORF">A2Z21_06050</name>
</gene>
<accession>A0A1F5V2F2</accession>
<feature type="domain" description="HTH cro/C1-type" evidence="2">
    <location>
        <begin position="40"/>
        <end position="94"/>
    </location>
</feature>
<reference evidence="3 4" key="1">
    <citation type="journal article" date="2016" name="Nat. Commun.">
        <title>Thousands of microbial genomes shed light on interconnected biogeochemical processes in an aquifer system.</title>
        <authorList>
            <person name="Anantharaman K."/>
            <person name="Brown C.T."/>
            <person name="Hug L.A."/>
            <person name="Sharon I."/>
            <person name="Castelle C.J."/>
            <person name="Probst A.J."/>
            <person name="Thomas B.C."/>
            <person name="Singh A."/>
            <person name="Wilkins M.J."/>
            <person name="Karaoz U."/>
            <person name="Brodie E.L."/>
            <person name="Williams K.H."/>
            <person name="Hubbard S.S."/>
            <person name="Banfield J.F."/>
        </authorList>
    </citation>
    <scope>NUCLEOTIDE SEQUENCE [LARGE SCALE GENOMIC DNA]</scope>
    <source>
        <strain evidence="4">RBG_16_55_9</strain>
    </source>
</reference>
<dbReference type="InterPro" id="IPR001387">
    <property type="entry name" value="Cro/C1-type_HTH"/>
</dbReference>
<dbReference type="Gene3D" id="1.10.260.40">
    <property type="entry name" value="lambda repressor-like DNA-binding domains"/>
    <property type="match status" value="1"/>
</dbReference>
<dbReference type="AlphaFoldDB" id="A0A1F5V2F2"/>
<dbReference type="Pfam" id="PF01381">
    <property type="entry name" value="HTH_3"/>
    <property type="match status" value="1"/>
</dbReference>
<dbReference type="STRING" id="1817864.A2Z21_06050"/>
<dbReference type="InterPro" id="IPR010982">
    <property type="entry name" value="Lambda_DNA-bd_dom_sf"/>
</dbReference>
<organism evidence="3 4">
    <name type="scientific">Fraserbacteria sp. (strain RBG_16_55_9)</name>
    <dbReference type="NCBI Taxonomy" id="1817864"/>
    <lineage>
        <taxon>Bacteria</taxon>
        <taxon>Candidatus Fraseribacteriota</taxon>
    </lineage>
</organism>
<keyword evidence="1" id="KW-0238">DNA-binding</keyword>